<keyword evidence="3" id="KW-0520">NAD</keyword>
<dbReference type="PROSITE" id="PS00687">
    <property type="entry name" value="ALDEHYDE_DEHYDR_GLU"/>
    <property type="match status" value="1"/>
</dbReference>
<dbReference type="OrthoDB" id="781568at2"/>
<evidence type="ECO:0000313" key="10">
    <source>
        <dbReference type="EMBL" id="MVZ63426.1"/>
    </source>
</evidence>
<dbReference type="InterPro" id="IPR012394">
    <property type="entry name" value="Aldehyde_DH_NAD(P)"/>
</dbReference>
<dbReference type="InterPro" id="IPR016162">
    <property type="entry name" value="Ald_DH_N"/>
</dbReference>
<dbReference type="FunFam" id="3.40.605.10:FF:000004">
    <property type="entry name" value="Aldehyde dehydrogenase"/>
    <property type="match status" value="1"/>
</dbReference>
<dbReference type="AlphaFoldDB" id="A0A6N8L237"/>
<dbReference type="PROSITE" id="PS00070">
    <property type="entry name" value="ALDEHYDE_DEHYDR_CYS"/>
    <property type="match status" value="1"/>
</dbReference>
<sequence>MEHSLSHVFAAQQERQHALRMTNAKERIAKLRRLKQAIAQYEDRLFEALQEDLRKNKQEAALTEVYFIYSEIDHAINKLESWMAKKRKAFTLTSFLSSNWIQYEPLGNALIIAPWNYPFQLSMSPLVSAIAAGCTAILKPSEYSPRTAAMMQRLIRETFPKEEVDCFLGEKEVAIELLKLPFHKIFFTGSPEVGKQVMKAGAEHLANITLELGGKSPVVIGPDADIYEAATKIAWGKLINAGQTCIAPDYLYLPEDAIFAFCQAYQAAINRMFAQADIMYPERYAKIINSRHKNRLEALLLDAQQRNAIILWEGKVNEEDSLPPSLIAGLSPDSKLMQEEIFGPILPIIPYKNLKEVITHIQAKPKPLAMYIFAKNNKFINQLTQACSSGSVCINDVLIQVSNPNLPFGGVNHSGLGSCHGFYGFKAFSHERAMMKQTRFSLSTLIYPPYQGKDRLFNLLKRWM</sequence>
<dbReference type="InterPro" id="IPR016163">
    <property type="entry name" value="Ald_DH_C"/>
</dbReference>
<keyword evidence="2 4" id="KW-0560">Oxidoreductase</keyword>
<dbReference type="PANTHER" id="PTHR43570">
    <property type="entry name" value="ALDEHYDE DEHYDROGENASE"/>
    <property type="match status" value="1"/>
</dbReference>
<evidence type="ECO:0000256" key="1">
    <source>
        <dbReference type="ARBA" id="ARBA00009986"/>
    </source>
</evidence>
<accession>A0A6N8L237</accession>
<organism evidence="10 11">
    <name type="scientific">Sphingobacterium humi</name>
    <dbReference type="NCBI Taxonomy" id="1796905"/>
    <lineage>
        <taxon>Bacteria</taxon>
        <taxon>Pseudomonadati</taxon>
        <taxon>Bacteroidota</taxon>
        <taxon>Sphingobacteriia</taxon>
        <taxon>Sphingobacteriales</taxon>
        <taxon>Sphingobacteriaceae</taxon>
        <taxon>Sphingobacterium</taxon>
    </lineage>
</organism>
<dbReference type="Proteomes" id="UP000435036">
    <property type="component" value="Unassembled WGS sequence"/>
</dbReference>
<comment type="caution">
    <text evidence="10">The sequence shown here is derived from an EMBL/GenBank/DDBJ whole genome shotgun (WGS) entry which is preliminary data.</text>
</comment>
<dbReference type="InterPro" id="IPR029510">
    <property type="entry name" value="Ald_DH_CS_GLU"/>
</dbReference>
<dbReference type="GO" id="GO:0006081">
    <property type="term" value="P:aldehyde metabolic process"/>
    <property type="evidence" value="ECO:0007669"/>
    <property type="project" value="InterPro"/>
</dbReference>
<evidence type="ECO:0000256" key="6">
    <source>
        <dbReference type="PROSITE-ProRule" id="PRU10007"/>
    </source>
</evidence>
<evidence type="ECO:0000313" key="11">
    <source>
        <dbReference type="Proteomes" id="UP000435036"/>
    </source>
</evidence>
<evidence type="ECO:0000256" key="4">
    <source>
        <dbReference type="PIRNR" id="PIRNR036492"/>
    </source>
</evidence>
<name>A0A6N8L237_9SPHI</name>
<dbReference type="GO" id="GO:0004029">
    <property type="term" value="F:aldehyde dehydrogenase (NAD+) activity"/>
    <property type="evidence" value="ECO:0007669"/>
    <property type="project" value="TreeGrafter"/>
</dbReference>
<gene>
    <name evidence="10" type="ORF">GQF63_15470</name>
</gene>
<dbReference type="PIRSF" id="PIRSF036492">
    <property type="entry name" value="ALDH"/>
    <property type="match status" value="1"/>
</dbReference>
<dbReference type="GO" id="GO:0005737">
    <property type="term" value="C:cytoplasm"/>
    <property type="evidence" value="ECO:0007669"/>
    <property type="project" value="TreeGrafter"/>
</dbReference>
<dbReference type="EMBL" id="WSQA01000013">
    <property type="protein sequence ID" value="MVZ63426.1"/>
    <property type="molecule type" value="Genomic_DNA"/>
</dbReference>
<dbReference type="RefSeq" id="WP_160370145.1">
    <property type="nucleotide sequence ID" value="NZ_WSQA01000013.1"/>
</dbReference>
<evidence type="ECO:0000256" key="5">
    <source>
        <dbReference type="PIRSR" id="PIRSR036492-1"/>
    </source>
</evidence>
<comment type="similarity">
    <text evidence="1 4 7">Belongs to the aldehyde dehydrogenase family.</text>
</comment>
<dbReference type="PANTHER" id="PTHR43570:SF20">
    <property type="entry name" value="ALDEHYDE DEHYDROGENASE ALDX-RELATED"/>
    <property type="match status" value="1"/>
</dbReference>
<dbReference type="SUPFAM" id="SSF53720">
    <property type="entry name" value="ALDH-like"/>
    <property type="match status" value="1"/>
</dbReference>
<dbReference type="InterPro" id="IPR016161">
    <property type="entry name" value="Ald_DH/histidinol_DH"/>
</dbReference>
<evidence type="ECO:0000256" key="2">
    <source>
        <dbReference type="ARBA" id="ARBA00023002"/>
    </source>
</evidence>
<dbReference type="Pfam" id="PF00171">
    <property type="entry name" value="Aldedh"/>
    <property type="match status" value="1"/>
</dbReference>
<feature type="active site" evidence="5 6">
    <location>
        <position position="211"/>
    </location>
</feature>
<evidence type="ECO:0000256" key="7">
    <source>
        <dbReference type="RuleBase" id="RU003345"/>
    </source>
</evidence>
<evidence type="ECO:0000259" key="9">
    <source>
        <dbReference type="Pfam" id="PF00171"/>
    </source>
</evidence>
<feature type="active site" evidence="5">
    <location>
        <position position="245"/>
    </location>
</feature>
<protein>
    <recommendedName>
        <fullName evidence="4">Aldehyde dehydrogenase</fullName>
    </recommendedName>
</protein>
<evidence type="ECO:0000256" key="3">
    <source>
        <dbReference type="ARBA" id="ARBA00023027"/>
    </source>
</evidence>
<dbReference type="InterPro" id="IPR016160">
    <property type="entry name" value="Ald_DH_CS_CYS"/>
</dbReference>
<feature type="coiled-coil region" evidence="8">
    <location>
        <begin position="24"/>
        <end position="51"/>
    </location>
</feature>
<feature type="domain" description="Aldehyde dehydrogenase" evidence="9">
    <location>
        <begin position="7"/>
        <end position="431"/>
    </location>
</feature>
<proteinExistence type="inferred from homology"/>
<keyword evidence="8" id="KW-0175">Coiled coil</keyword>
<evidence type="ECO:0000256" key="8">
    <source>
        <dbReference type="SAM" id="Coils"/>
    </source>
</evidence>
<keyword evidence="11" id="KW-1185">Reference proteome</keyword>
<dbReference type="InterPro" id="IPR015590">
    <property type="entry name" value="Aldehyde_DH_dom"/>
</dbReference>
<dbReference type="FunFam" id="3.40.309.10:FF:000003">
    <property type="entry name" value="Aldehyde dehydrogenase"/>
    <property type="match status" value="1"/>
</dbReference>
<reference evidence="10 11" key="1">
    <citation type="submission" date="2019-12" db="EMBL/GenBank/DDBJ databases">
        <authorList>
            <person name="Dong K."/>
        </authorList>
    </citation>
    <scope>NUCLEOTIDE SEQUENCE [LARGE SCALE GENOMIC DNA]</scope>
    <source>
        <strain evidence="10 11">JCM 31225</strain>
    </source>
</reference>
<dbReference type="Gene3D" id="3.40.309.10">
    <property type="entry name" value="Aldehyde Dehydrogenase, Chain A, domain 2"/>
    <property type="match status" value="1"/>
</dbReference>
<dbReference type="Gene3D" id="3.40.605.10">
    <property type="entry name" value="Aldehyde Dehydrogenase, Chain A, domain 1"/>
    <property type="match status" value="1"/>
</dbReference>